<evidence type="ECO:0000313" key="4">
    <source>
        <dbReference type="EMBL" id="MCB4797793.1"/>
    </source>
</evidence>
<evidence type="ECO:0000256" key="3">
    <source>
        <dbReference type="ARBA" id="ARBA00022837"/>
    </source>
</evidence>
<comment type="subunit">
    <text evidence="2">Monomer.</text>
</comment>
<dbReference type="Proteomes" id="UP001139199">
    <property type="component" value="Unassembled WGS sequence"/>
</dbReference>
<dbReference type="PROSITE" id="PS51257">
    <property type="entry name" value="PROKAR_LIPOPROTEIN"/>
    <property type="match status" value="1"/>
</dbReference>
<keyword evidence="3" id="KW-0106">Calcium</keyword>
<comment type="caution">
    <text evidence="4">The sequence shown here is derived from an EMBL/GenBank/DDBJ whole genome shotgun (WGS) entry which is preliminary data.</text>
</comment>
<reference evidence="4" key="1">
    <citation type="submission" date="2021-10" db="EMBL/GenBank/DDBJ databases">
        <title>Tamlana sargassums sp. nov., and Tamlana laminarinivorans sp. nov., two new bacteria isolated from the brown alga.</title>
        <authorList>
            <person name="Li J."/>
        </authorList>
    </citation>
    <scope>NUCLEOTIDE SEQUENCE</scope>
    <source>
        <strain evidence="4">PT2-4</strain>
    </source>
</reference>
<sequence>MVFSLNKHQKLLSGFIFLFVILTSCKSETENTTKLAAVINSKKIKDSVNNITKPKQPLSKDFKTYWYANEAEISSYKLQQYRYGELREGTAILVYVTEDFLPNKQVKADKYNPKNIPVLKLNATKKFVTGIYPYSIMQSTFYPVANNQHALKVSTSIQEWCGHVYTQLNNKNDFEITTHSYFESEADYTSSIEKTILENELWTQLRINPKTLPTGNLKIVPSLESTRLNHYKIKAYNANAVLKNNSYTLTYPELNRTLIINFNSNFPFDILSWEETVNGSTTTATKLETLKSDYWNKKSTTNEVLREQLQLK</sequence>
<protein>
    <submittedName>
        <fullName evidence="4">Septum formation inhibitor Maf</fullName>
    </submittedName>
</protein>
<evidence type="ECO:0000313" key="5">
    <source>
        <dbReference type="Proteomes" id="UP001139199"/>
    </source>
</evidence>
<proteinExistence type="predicted"/>
<comment type="cofactor">
    <cofactor evidence="1">
        <name>Ca(2+)</name>
        <dbReference type="ChEBI" id="CHEBI:29108"/>
    </cofactor>
</comment>
<evidence type="ECO:0000256" key="2">
    <source>
        <dbReference type="ARBA" id="ARBA00011245"/>
    </source>
</evidence>
<accession>A0A9X1HZG2</accession>
<organism evidence="4 5">
    <name type="scientific">Neotamlana laminarinivorans</name>
    <dbReference type="NCBI Taxonomy" id="2883124"/>
    <lineage>
        <taxon>Bacteria</taxon>
        <taxon>Pseudomonadati</taxon>
        <taxon>Bacteroidota</taxon>
        <taxon>Flavobacteriia</taxon>
        <taxon>Flavobacteriales</taxon>
        <taxon>Flavobacteriaceae</taxon>
        <taxon>Neotamlana</taxon>
    </lineage>
</organism>
<name>A0A9X1HZG2_9FLAO</name>
<gene>
    <name evidence="4" type="ORF">LG649_02985</name>
</gene>
<dbReference type="GO" id="GO:0030246">
    <property type="term" value="F:carbohydrate binding"/>
    <property type="evidence" value="ECO:0007669"/>
    <property type="project" value="InterPro"/>
</dbReference>
<dbReference type="RefSeq" id="WP_226540745.1">
    <property type="nucleotide sequence ID" value="NZ_JAJAPW010000001.1"/>
</dbReference>
<keyword evidence="5" id="KW-1185">Reference proteome</keyword>
<dbReference type="Gene3D" id="2.70.98.10">
    <property type="match status" value="1"/>
</dbReference>
<dbReference type="EMBL" id="JAJAPW010000001">
    <property type="protein sequence ID" value="MCB4797793.1"/>
    <property type="molecule type" value="Genomic_DNA"/>
</dbReference>
<evidence type="ECO:0000256" key="1">
    <source>
        <dbReference type="ARBA" id="ARBA00001913"/>
    </source>
</evidence>
<dbReference type="InterPro" id="IPR014718">
    <property type="entry name" value="GH-type_carb-bd"/>
</dbReference>
<dbReference type="AlphaFoldDB" id="A0A9X1HZG2"/>